<evidence type="ECO:0000313" key="5">
    <source>
        <dbReference type="EMBL" id="KAF3891139.1"/>
    </source>
</evidence>
<dbReference type="SMART" id="SM00248">
    <property type="entry name" value="ANK"/>
    <property type="match status" value="3"/>
</dbReference>
<keyword evidence="4" id="KW-1133">Transmembrane helix</keyword>
<dbReference type="EMBL" id="JHEG04000001">
    <property type="protein sequence ID" value="KAF3891139.1"/>
    <property type="molecule type" value="Genomic_DNA"/>
</dbReference>
<name>A0A0C1R6L9_9CYAN</name>
<feature type="transmembrane region" description="Helical" evidence="4">
    <location>
        <begin position="15"/>
        <end position="32"/>
    </location>
</feature>
<dbReference type="EMBL" id="JHEG02000059">
    <property type="protein sequence ID" value="KIE07990.1"/>
    <property type="molecule type" value="Genomic_DNA"/>
</dbReference>
<feature type="repeat" description="ANK" evidence="3">
    <location>
        <begin position="34"/>
        <end position="66"/>
    </location>
</feature>
<dbReference type="InterPro" id="IPR002110">
    <property type="entry name" value="Ankyrin_rpt"/>
</dbReference>
<dbReference type="STRING" id="1479485.DA73_0244365"/>
<keyword evidence="7" id="KW-1185">Reference proteome</keyword>
<feature type="repeat" description="ANK" evidence="3">
    <location>
        <begin position="67"/>
        <end position="95"/>
    </location>
</feature>
<dbReference type="SUPFAM" id="SSF48403">
    <property type="entry name" value="Ankyrin repeat"/>
    <property type="match status" value="1"/>
</dbReference>
<evidence type="ECO:0000256" key="4">
    <source>
        <dbReference type="SAM" id="Phobius"/>
    </source>
</evidence>
<dbReference type="PANTHER" id="PTHR24198:SF165">
    <property type="entry name" value="ANKYRIN REPEAT-CONTAINING PROTEIN-RELATED"/>
    <property type="match status" value="1"/>
</dbReference>
<dbReference type="OrthoDB" id="342257at2"/>
<reference evidence="5" key="2">
    <citation type="submission" date="2019-11" db="EMBL/GenBank/DDBJ databases">
        <title>Improved Assembly of Tolypothrix boutellei genome.</title>
        <authorList>
            <person name="Sarangi A.N."/>
            <person name="Mukherjee M."/>
            <person name="Ghosh S."/>
            <person name="Singh D."/>
            <person name="Das A."/>
            <person name="Kant S."/>
            <person name="Prusty A."/>
            <person name="Tripathy S."/>
        </authorList>
    </citation>
    <scope>NUCLEOTIDE SEQUENCE</scope>
    <source>
        <strain evidence="5">VB521301</strain>
    </source>
</reference>
<keyword evidence="4" id="KW-0472">Membrane</keyword>
<dbReference type="Gene3D" id="1.25.40.20">
    <property type="entry name" value="Ankyrin repeat-containing domain"/>
    <property type="match status" value="1"/>
</dbReference>
<gene>
    <name evidence="6" type="ORF">DA73_0244365</name>
    <name evidence="5" type="ORF">DA73_0400025565</name>
</gene>
<dbReference type="InterPro" id="IPR036770">
    <property type="entry name" value="Ankyrin_rpt-contain_sf"/>
</dbReference>
<dbReference type="PROSITE" id="PS50088">
    <property type="entry name" value="ANK_REPEAT"/>
    <property type="match status" value="2"/>
</dbReference>
<evidence type="ECO:0000313" key="6">
    <source>
        <dbReference type="EMBL" id="KIE07990.1"/>
    </source>
</evidence>
<evidence type="ECO:0000256" key="3">
    <source>
        <dbReference type="PROSITE-ProRule" id="PRU00023"/>
    </source>
</evidence>
<reference evidence="6" key="1">
    <citation type="journal article" date="2015" name="Genome Announc.">
        <title>Draft Genome Sequence of Tolypothrix boutellei Strain VB521301.</title>
        <authorList>
            <person name="Chandrababunaidu M.M."/>
            <person name="Singh D."/>
            <person name="Sen D."/>
            <person name="Bhan S."/>
            <person name="Das S."/>
            <person name="Gupta A."/>
            <person name="Adhikary S.P."/>
            <person name="Tripathy S."/>
        </authorList>
    </citation>
    <scope>NUCLEOTIDE SEQUENCE</scope>
    <source>
        <strain evidence="6">VB521301</strain>
    </source>
</reference>
<dbReference type="AlphaFoldDB" id="A0A0C1R6L9"/>
<keyword evidence="2 3" id="KW-0040">ANK repeat</keyword>
<dbReference type="PROSITE" id="PS50297">
    <property type="entry name" value="ANK_REP_REGION"/>
    <property type="match status" value="1"/>
</dbReference>
<dbReference type="RefSeq" id="WP_038078053.1">
    <property type="nucleotide sequence ID" value="NZ_JHEG04000001.1"/>
</dbReference>
<dbReference type="Proteomes" id="UP000029738">
    <property type="component" value="Unassembled WGS sequence"/>
</dbReference>
<keyword evidence="1" id="KW-0677">Repeat</keyword>
<dbReference type="Pfam" id="PF12796">
    <property type="entry name" value="Ank_2"/>
    <property type="match status" value="1"/>
</dbReference>
<sequence length="177" mass="19792">MTILSDISDDLKNPFILLSLGFGFVCLVSRIWNDPYTLLHHVVSFGQLNIVKILLKWGISADVKKHKSMAPLCVAAKYGYRDIALILIENGADINEGLYEESGWNPLIEAAIYNNEEMIEILTAIGAKKSPHFAAIRGDINLTRPGKLNFFELIKMFSILYTVRHTADSESPQSNPI</sequence>
<organism evidence="6">
    <name type="scientific">Tolypothrix bouteillei VB521301</name>
    <dbReference type="NCBI Taxonomy" id="1479485"/>
    <lineage>
        <taxon>Bacteria</taxon>
        <taxon>Bacillati</taxon>
        <taxon>Cyanobacteriota</taxon>
        <taxon>Cyanophyceae</taxon>
        <taxon>Nostocales</taxon>
        <taxon>Tolypothrichaceae</taxon>
        <taxon>Tolypothrix</taxon>
    </lineage>
</organism>
<evidence type="ECO:0000256" key="2">
    <source>
        <dbReference type="ARBA" id="ARBA00023043"/>
    </source>
</evidence>
<comment type="caution">
    <text evidence="6">The sequence shown here is derived from an EMBL/GenBank/DDBJ whole genome shotgun (WGS) entry which is preliminary data.</text>
</comment>
<evidence type="ECO:0000313" key="7">
    <source>
        <dbReference type="Proteomes" id="UP000029738"/>
    </source>
</evidence>
<protein>
    <submittedName>
        <fullName evidence="5">Ankyrin repeat domain-containing protein</fullName>
    </submittedName>
</protein>
<dbReference type="PANTHER" id="PTHR24198">
    <property type="entry name" value="ANKYRIN REPEAT AND PROTEIN KINASE DOMAIN-CONTAINING PROTEIN"/>
    <property type="match status" value="1"/>
</dbReference>
<accession>A0A0C1R6L9</accession>
<evidence type="ECO:0000256" key="1">
    <source>
        <dbReference type="ARBA" id="ARBA00022737"/>
    </source>
</evidence>
<proteinExistence type="predicted"/>
<keyword evidence="4" id="KW-0812">Transmembrane</keyword>